<dbReference type="InterPro" id="IPR000468">
    <property type="entry name" value="Barstar"/>
</dbReference>
<gene>
    <name evidence="3" type="ORF">SAMN04489844_4425</name>
</gene>
<dbReference type="OrthoDB" id="5184890at2"/>
<comment type="similarity">
    <text evidence="1">Belongs to the barstar family.</text>
</comment>
<dbReference type="EMBL" id="FNRT01000002">
    <property type="protein sequence ID" value="SED44283.1"/>
    <property type="molecule type" value="Genomic_DNA"/>
</dbReference>
<evidence type="ECO:0000256" key="1">
    <source>
        <dbReference type="ARBA" id="ARBA00006845"/>
    </source>
</evidence>
<reference evidence="4" key="1">
    <citation type="submission" date="2016-10" db="EMBL/GenBank/DDBJ databases">
        <authorList>
            <person name="Varghese N."/>
            <person name="Submissions S."/>
        </authorList>
    </citation>
    <scope>NUCLEOTIDE SEQUENCE [LARGE SCALE GENOMIC DNA]</scope>
    <source>
        <strain evidence="4">DSM 22017</strain>
    </source>
</reference>
<dbReference type="Proteomes" id="UP000198742">
    <property type="component" value="Unassembled WGS sequence"/>
</dbReference>
<keyword evidence="4" id="KW-1185">Reference proteome</keyword>
<evidence type="ECO:0000313" key="3">
    <source>
        <dbReference type="EMBL" id="SED44283.1"/>
    </source>
</evidence>
<evidence type="ECO:0000259" key="2">
    <source>
        <dbReference type="Pfam" id="PF01337"/>
    </source>
</evidence>
<name>A0A1H5APP2_9ACTN</name>
<protein>
    <submittedName>
        <fullName evidence="3">Barstar (Barnase inhibitor)</fullName>
    </submittedName>
</protein>
<dbReference type="SUPFAM" id="SSF52038">
    <property type="entry name" value="Barstar-related"/>
    <property type="match status" value="1"/>
</dbReference>
<organism evidence="3 4">
    <name type="scientific">Nocardioides exalbidus</name>
    <dbReference type="NCBI Taxonomy" id="402596"/>
    <lineage>
        <taxon>Bacteria</taxon>
        <taxon>Bacillati</taxon>
        <taxon>Actinomycetota</taxon>
        <taxon>Actinomycetes</taxon>
        <taxon>Propionibacteriales</taxon>
        <taxon>Nocardioidaceae</taxon>
        <taxon>Nocardioides</taxon>
    </lineage>
</organism>
<accession>A0A1H5APP2</accession>
<sequence>MSRPHVRTELPWLRSGPIHKVHTSVVGEMDALIERAGYLRIDLDGSVMTSRAAAHAEIGRALGFPDWYGPSWDGFNDCMGHFVIEHDGALVAIVVNDVEAAAGAAPVTAIEVGWGFLEVKFGVIPTLGAGQTATIDLDVFMVGDGPDFDRPPSLDVGPQNS</sequence>
<proteinExistence type="inferred from homology"/>
<dbReference type="InterPro" id="IPR035905">
    <property type="entry name" value="Barstar-like_sf"/>
</dbReference>
<dbReference type="AlphaFoldDB" id="A0A1H5APP2"/>
<dbReference type="Pfam" id="PF01337">
    <property type="entry name" value="Barstar"/>
    <property type="match status" value="1"/>
</dbReference>
<dbReference type="RefSeq" id="WP_139306667.1">
    <property type="nucleotide sequence ID" value="NZ_FNRT01000002.1"/>
</dbReference>
<evidence type="ECO:0000313" key="4">
    <source>
        <dbReference type="Proteomes" id="UP000198742"/>
    </source>
</evidence>
<feature type="domain" description="Barstar (barnase inhibitor)" evidence="2">
    <location>
        <begin position="42"/>
        <end position="106"/>
    </location>
</feature>
<dbReference type="Gene3D" id="3.30.370.10">
    <property type="entry name" value="Barstar-like"/>
    <property type="match status" value="1"/>
</dbReference>